<accession>A0A1B6QL83</accession>
<gene>
    <name evidence="1" type="ORF">SORBI_3001G265200</name>
</gene>
<organism evidence="1 2">
    <name type="scientific">Sorghum bicolor</name>
    <name type="common">Sorghum</name>
    <name type="synonym">Sorghum vulgare</name>
    <dbReference type="NCBI Taxonomy" id="4558"/>
    <lineage>
        <taxon>Eukaryota</taxon>
        <taxon>Viridiplantae</taxon>
        <taxon>Streptophyta</taxon>
        <taxon>Embryophyta</taxon>
        <taxon>Tracheophyta</taxon>
        <taxon>Spermatophyta</taxon>
        <taxon>Magnoliopsida</taxon>
        <taxon>Liliopsida</taxon>
        <taxon>Poales</taxon>
        <taxon>Poaceae</taxon>
        <taxon>PACMAD clade</taxon>
        <taxon>Panicoideae</taxon>
        <taxon>Andropogonodae</taxon>
        <taxon>Andropogoneae</taxon>
        <taxon>Sorghinae</taxon>
        <taxon>Sorghum</taxon>
    </lineage>
</organism>
<reference evidence="1 2" key="1">
    <citation type="journal article" date="2009" name="Nature">
        <title>The Sorghum bicolor genome and the diversification of grasses.</title>
        <authorList>
            <person name="Paterson A.H."/>
            <person name="Bowers J.E."/>
            <person name="Bruggmann R."/>
            <person name="Dubchak I."/>
            <person name="Grimwood J."/>
            <person name="Gundlach H."/>
            <person name="Haberer G."/>
            <person name="Hellsten U."/>
            <person name="Mitros T."/>
            <person name="Poliakov A."/>
            <person name="Schmutz J."/>
            <person name="Spannagl M."/>
            <person name="Tang H."/>
            <person name="Wang X."/>
            <person name="Wicker T."/>
            <person name="Bharti A.K."/>
            <person name="Chapman J."/>
            <person name="Feltus F.A."/>
            <person name="Gowik U."/>
            <person name="Grigoriev I.V."/>
            <person name="Lyons E."/>
            <person name="Maher C.A."/>
            <person name="Martis M."/>
            <person name="Narechania A."/>
            <person name="Otillar R.P."/>
            <person name="Penning B.W."/>
            <person name="Salamov A.A."/>
            <person name="Wang Y."/>
            <person name="Zhang L."/>
            <person name="Carpita N.C."/>
            <person name="Freeling M."/>
            <person name="Gingle A.R."/>
            <person name="Hash C.T."/>
            <person name="Keller B."/>
            <person name="Klein P."/>
            <person name="Kresovich S."/>
            <person name="McCann M.C."/>
            <person name="Ming R."/>
            <person name="Peterson D.G."/>
            <person name="Mehboob-ur-Rahman"/>
            <person name="Ware D."/>
            <person name="Westhoff P."/>
            <person name="Mayer K.F."/>
            <person name="Messing J."/>
            <person name="Rokhsar D.S."/>
        </authorList>
    </citation>
    <scope>NUCLEOTIDE SEQUENCE [LARGE SCALE GENOMIC DNA]</scope>
    <source>
        <strain evidence="2">cv. BTx623</strain>
    </source>
</reference>
<sequence>MVCSVSSDFILVGSGSTFKCADPAKSILYLYQWVQIQFHTYSILTAYIKYVLTLQSNILRLTSFFAFIK</sequence>
<evidence type="ECO:0000313" key="2">
    <source>
        <dbReference type="Proteomes" id="UP000000768"/>
    </source>
</evidence>
<dbReference type="EMBL" id="CM000760">
    <property type="protein sequence ID" value="KXG38673.1"/>
    <property type="molecule type" value="Genomic_DNA"/>
</dbReference>
<dbReference type="InParanoid" id="A0A1B6QL83"/>
<proteinExistence type="predicted"/>
<name>A0A1B6QL83_SORBI</name>
<dbReference type="Gramene" id="KXG38673">
    <property type="protein sequence ID" value="KXG38673"/>
    <property type="gene ID" value="SORBI_3001G265200"/>
</dbReference>
<dbReference type="AlphaFoldDB" id="A0A1B6QL83"/>
<evidence type="ECO:0000313" key="1">
    <source>
        <dbReference type="EMBL" id="KXG38673.1"/>
    </source>
</evidence>
<protein>
    <submittedName>
        <fullName evidence="1">Uncharacterized protein</fullName>
    </submittedName>
</protein>
<reference evidence="2" key="2">
    <citation type="journal article" date="2018" name="Plant J.">
        <title>The Sorghum bicolor reference genome: improved assembly, gene annotations, a transcriptome atlas, and signatures of genome organization.</title>
        <authorList>
            <person name="McCormick R.F."/>
            <person name="Truong S.K."/>
            <person name="Sreedasyam A."/>
            <person name="Jenkins J."/>
            <person name="Shu S."/>
            <person name="Sims D."/>
            <person name="Kennedy M."/>
            <person name="Amirebrahimi M."/>
            <person name="Weers B.D."/>
            <person name="McKinley B."/>
            <person name="Mattison A."/>
            <person name="Morishige D.T."/>
            <person name="Grimwood J."/>
            <person name="Schmutz J."/>
            <person name="Mullet J.E."/>
        </authorList>
    </citation>
    <scope>NUCLEOTIDE SEQUENCE [LARGE SCALE GENOMIC DNA]</scope>
    <source>
        <strain evidence="2">cv. BTx623</strain>
    </source>
</reference>
<keyword evidence="2" id="KW-1185">Reference proteome</keyword>
<dbReference type="Proteomes" id="UP000000768">
    <property type="component" value="Chromosome 1"/>
</dbReference>